<dbReference type="CDD" id="cd04301">
    <property type="entry name" value="NAT_SF"/>
    <property type="match status" value="1"/>
</dbReference>
<dbReference type="InterPro" id="IPR000182">
    <property type="entry name" value="GNAT_dom"/>
</dbReference>
<dbReference type="GO" id="GO:0016747">
    <property type="term" value="F:acyltransferase activity, transferring groups other than amino-acyl groups"/>
    <property type="evidence" value="ECO:0007669"/>
    <property type="project" value="InterPro"/>
</dbReference>
<keyword evidence="2" id="KW-0808">Transferase</keyword>
<dbReference type="PROSITE" id="PS51186">
    <property type="entry name" value="GNAT"/>
    <property type="match status" value="1"/>
</dbReference>
<dbReference type="eggNOG" id="COG0456">
    <property type="taxonomic scope" value="Bacteria"/>
</dbReference>
<dbReference type="HOGENOM" id="CLU_013985_11_0_0"/>
<feature type="domain" description="N-acetyltransferase" evidence="1">
    <location>
        <begin position="32"/>
        <end position="194"/>
    </location>
</feature>
<dbReference type="STRING" id="926566.Terro_3822"/>
<dbReference type="SUPFAM" id="SSF55729">
    <property type="entry name" value="Acyl-CoA N-acyltransferases (Nat)"/>
    <property type="match status" value="1"/>
</dbReference>
<name>I3ZLB3_TERRK</name>
<evidence type="ECO:0000313" key="2">
    <source>
        <dbReference type="EMBL" id="AFL90031.1"/>
    </source>
</evidence>
<dbReference type="PANTHER" id="PTHR43305:SF1">
    <property type="entry name" value="FAMILY N-ACETYLTRANSFERASE, PUTATIVE (AFU_ORTHOLOGUE AFUA_2G01380)-RELATED"/>
    <property type="match status" value="1"/>
</dbReference>
<dbReference type="Pfam" id="PF00583">
    <property type="entry name" value="Acetyltransf_1"/>
    <property type="match status" value="1"/>
</dbReference>
<sequence>MRDLGLDSDFVAAPVGDLWQSFRMAAPSDATITIRPAVWPQDHAVATLLLHHYARFLVENPAGPVNICLVDYDKELEQLGQRYVEPHAALLLAFLGDQPAGCVAIKLRPDRPGATELKRLWTEPLARGRGMGRALADAAIQWSRSHGAESVLLDTVANAMPDAVRLYRALGFAETDRHNDNPVDNLLFMELRIGPG</sequence>
<organism evidence="2 3">
    <name type="scientific">Terriglobus roseus (strain DSM 18391 / NRRL B-41598 / KBS 63)</name>
    <dbReference type="NCBI Taxonomy" id="926566"/>
    <lineage>
        <taxon>Bacteria</taxon>
        <taxon>Pseudomonadati</taxon>
        <taxon>Acidobacteriota</taxon>
        <taxon>Terriglobia</taxon>
        <taxon>Terriglobales</taxon>
        <taxon>Acidobacteriaceae</taxon>
        <taxon>Terriglobus</taxon>
    </lineage>
</organism>
<reference evidence="2 3" key="1">
    <citation type="submission" date="2012-06" db="EMBL/GenBank/DDBJ databases">
        <title>Complete genome of Terriglobus roseus DSM 18391.</title>
        <authorList>
            <consortium name="US DOE Joint Genome Institute (JGI-PGF)"/>
            <person name="Lucas S."/>
            <person name="Copeland A."/>
            <person name="Lapidus A."/>
            <person name="Glavina del Rio T."/>
            <person name="Dalin E."/>
            <person name="Tice H."/>
            <person name="Bruce D."/>
            <person name="Goodwin L."/>
            <person name="Pitluck S."/>
            <person name="Peters L."/>
            <person name="Mikhailova N."/>
            <person name="Munk A.C.C."/>
            <person name="Kyrpides N."/>
            <person name="Mavromatis K."/>
            <person name="Ivanova N."/>
            <person name="Brettin T."/>
            <person name="Detter J.C."/>
            <person name="Han C."/>
            <person name="Larimer F."/>
            <person name="Land M."/>
            <person name="Hauser L."/>
            <person name="Markowitz V."/>
            <person name="Cheng J.-F."/>
            <person name="Hugenholtz P."/>
            <person name="Woyke T."/>
            <person name="Wu D."/>
            <person name="Brambilla E."/>
            <person name="Klenk H.-P."/>
            <person name="Eisen J.A."/>
        </authorList>
    </citation>
    <scope>NUCLEOTIDE SEQUENCE [LARGE SCALE GENOMIC DNA]</scope>
    <source>
        <strain evidence="3">DSM 18391 / NRRL B-41598 / KBS 63</strain>
    </source>
</reference>
<evidence type="ECO:0000259" key="1">
    <source>
        <dbReference type="PROSITE" id="PS51186"/>
    </source>
</evidence>
<keyword evidence="3" id="KW-1185">Reference proteome</keyword>
<dbReference type="PANTHER" id="PTHR43305">
    <property type="entry name" value="FAMILY N-ACETYLTRANSFERASE, PUTATIVE (AFU_ORTHOLOGUE AFUA_2G01380)-RELATED"/>
    <property type="match status" value="1"/>
</dbReference>
<dbReference type="InterPro" id="IPR016181">
    <property type="entry name" value="Acyl_CoA_acyltransferase"/>
</dbReference>
<proteinExistence type="predicted"/>
<gene>
    <name evidence="2" type="ordered locus">Terro_3822</name>
</gene>
<evidence type="ECO:0000313" key="3">
    <source>
        <dbReference type="Proteomes" id="UP000006056"/>
    </source>
</evidence>
<dbReference type="Proteomes" id="UP000006056">
    <property type="component" value="Chromosome"/>
</dbReference>
<protein>
    <submittedName>
        <fullName evidence="2">Acetyltransferase</fullName>
    </submittedName>
</protein>
<dbReference type="Gene3D" id="3.40.630.30">
    <property type="match status" value="1"/>
</dbReference>
<dbReference type="KEGG" id="trs:Terro_3822"/>
<dbReference type="EMBL" id="CP003379">
    <property type="protein sequence ID" value="AFL90031.1"/>
    <property type="molecule type" value="Genomic_DNA"/>
</dbReference>
<dbReference type="AlphaFoldDB" id="I3ZLB3"/>
<accession>I3ZLB3</accession>
<dbReference type="InterPro" id="IPR052777">
    <property type="entry name" value="Acetyltransferase_Enz"/>
</dbReference>